<organism evidence="1 2">
    <name type="scientific">Solitalea agri</name>
    <dbReference type="NCBI Taxonomy" id="2953739"/>
    <lineage>
        <taxon>Bacteria</taxon>
        <taxon>Pseudomonadati</taxon>
        <taxon>Bacteroidota</taxon>
        <taxon>Sphingobacteriia</taxon>
        <taxon>Sphingobacteriales</taxon>
        <taxon>Sphingobacteriaceae</taxon>
        <taxon>Solitalea</taxon>
    </lineage>
</organism>
<evidence type="ECO:0000313" key="1">
    <source>
        <dbReference type="EMBL" id="MCO4292267.1"/>
    </source>
</evidence>
<accession>A0A9X2JB95</accession>
<sequence>MPKNLLSFKHYSLVTIFILFFPLACKKGDSDPAIPKENILVLDKTTVTPGDLVKVTYELPKDKSSWEMLIGEKKVTLTKIDDTTSAFLVPAIPSGQLNLDFSIVGAKEKPTLIISAYSPITNPDQVKDAYLAQLDDAITDVSSAEDANTLTVFKETFKAKYAALTDTEKKELAFVLQKLNFDMPDISEQAIHAKITNGLGIDVPAKFNSDQEYRAGVIAYVGLTTESMALLALSAEAIAAPTGYTQVLGLAGLGASFYTFKKALDYKKVLFAYNGQNKQVINLKILLSGQNSNTKTVEAVTTTEPDFVFQTGAQRSFNVSSAYQGVSTADEKSANAFFRNIVLVTNKATSIYNGVVKAVNRIKSWFSGDPKLIELANGIATTPTEEIRNSPANLIKIENVSDPEIKITYTTVADILKITATGNVKDIRTFTFDVVYSYPAMGISNRKKITAKYEPRDGLGWYAGDYTLAAPANGAYGGPDYGKKGSFYVYFYYNEKTLGYNSVFYAKSIFPGIPNIIGSLWVADIREPQLTFGGGGWQYILNSTILKKFEFGPLNVARNEKLVSMDQTETSYPGWLSDCDGGCKYAYQPLVNAPYQGKTAPSTLTAAELKAINDFIAAGGAGKTITF</sequence>
<dbReference type="Proteomes" id="UP001155182">
    <property type="component" value="Unassembled WGS sequence"/>
</dbReference>
<dbReference type="RefSeq" id="WP_252586548.1">
    <property type="nucleotide sequence ID" value="NZ_JAMWYS010000024.1"/>
</dbReference>
<dbReference type="EMBL" id="JAMWYS010000024">
    <property type="protein sequence ID" value="MCO4292267.1"/>
    <property type="molecule type" value="Genomic_DNA"/>
</dbReference>
<proteinExistence type="predicted"/>
<keyword evidence="2" id="KW-1185">Reference proteome</keyword>
<comment type="caution">
    <text evidence="1">The sequence shown here is derived from an EMBL/GenBank/DDBJ whole genome shotgun (WGS) entry which is preliminary data.</text>
</comment>
<name>A0A9X2JB95_9SPHI</name>
<dbReference type="AlphaFoldDB" id="A0A9X2JB95"/>
<protein>
    <submittedName>
        <fullName evidence="1">Uncharacterized protein</fullName>
    </submittedName>
</protein>
<evidence type="ECO:0000313" key="2">
    <source>
        <dbReference type="Proteomes" id="UP001155182"/>
    </source>
</evidence>
<reference evidence="1" key="1">
    <citation type="submission" date="2022-06" db="EMBL/GenBank/DDBJ databases">
        <title>Solitalea sp. MAHUQ-68 isolated from rhizospheric soil.</title>
        <authorList>
            <person name="Huq M.A."/>
        </authorList>
    </citation>
    <scope>NUCLEOTIDE SEQUENCE</scope>
    <source>
        <strain evidence="1">MAHUQ-68</strain>
    </source>
</reference>
<gene>
    <name evidence="1" type="ORF">NF867_05245</name>
</gene>